<dbReference type="KEGG" id="abp:AGABI1DRAFT131210"/>
<dbReference type="eggNOG" id="ENOG502S2AG">
    <property type="taxonomic scope" value="Eukaryota"/>
</dbReference>
<gene>
    <name evidence="2" type="ORF">AGABI1DRAFT_131210</name>
</gene>
<feature type="compositionally biased region" description="Polar residues" evidence="1">
    <location>
        <begin position="1"/>
        <end position="10"/>
    </location>
</feature>
<feature type="region of interest" description="Disordered" evidence="1">
    <location>
        <begin position="1"/>
        <end position="79"/>
    </location>
</feature>
<dbReference type="PANTHER" id="PTHR38703:SF1">
    <property type="entry name" value="ALLERGEN"/>
    <property type="match status" value="1"/>
</dbReference>
<dbReference type="OMA" id="EYTTIDK"/>
<dbReference type="PANTHER" id="PTHR38703">
    <property type="entry name" value="CHROMOSOME 8, WHOLE GENOME SHOTGUN SEQUENCE"/>
    <property type="match status" value="1"/>
</dbReference>
<protein>
    <recommendedName>
        <fullName evidence="4">Allergen</fullName>
    </recommendedName>
</protein>
<feature type="compositionally biased region" description="Basic and acidic residues" evidence="1">
    <location>
        <begin position="32"/>
        <end position="47"/>
    </location>
</feature>
<reference evidence="3" key="1">
    <citation type="journal article" date="2012" name="Proc. Natl. Acad. Sci. U.S.A.">
        <title>Genome sequence of the button mushroom Agaricus bisporus reveals mechanisms governing adaptation to a humic-rich ecological niche.</title>
        <authorList>
            <person name="Morin E."/>
            <person name="Kohler A."/>
            <person name="Baker A.R."/>
            <person name="Foulongne-Oriol M."/>
            <person name="Lombard V."/>
            <person name="Nagy L.G."/>
            <person name="Ohm R.A."/>
            <person name="Patyshakuliyeva A."/>
            <person name="Brun A."/>
            <person name="Aerts A.L."/>
            <person name="Bailey A.M."/>
            <person name="Billette C."/>
            <person name="Coutinho P.M."/>
            <person name="Deakin G."/>
            <person name="Doddapaneni H."/>
            <person name="Floudas D."/>
            <person name="Grimwood J."/>
            <person name="Hilden K."/>
            <person name="Kuees U."/>
            <person name="LaButti K.M."/>
            <person name="Lapidus A."/>
            <person name="Lindquist E.A."/>
            <person name="Lucas S.M."/>
            <person name="Murat C."/>
            <person name="Riley R.W."/>
            <person name="Salamov A.A."/>
            <person name="Schmutz J."/>
            <person name="Subramanian V."/>
            <person name="Woesten H.A.B."/>
            <person name="Xu J."/>
            <person name="Eastwood D.C."/>
            <person name="Foster G.D."/>
            <person name="Sonnenberg A.S."/>
            <person name="Cullen D."/>
            <person name="de Vries R.P."/>
            <person name="Lundell T."/>
            <person name="Hibbett D.S."/>
            <person name="Henrissat B."/>
            <person name="Burton K.S."/>
            <person name="Kerrigan R.W."/>
            <person name="Challen M.P."/>
            <person name="Grigoriev I.V."/>
            <person name="Martin F."/>
        </authorList>
    </citation>
    <scope>NUCLEOTIDE SEQUENCE [LARGE SCALE GENOMIC DNA]</scope>
    <source>
        <strain evidence="3">JB137-S8 / ATCC MYA-4627 / FGSC 10392</strain>
    </source>
</reference>
<dbReference type="OrthoDB" id="2118965at2759"/>
<dbReference type="InParanoid" id="K5WMX3"/>
<dbReference type="RefSeq" id="XP_007332817.1">
    <property type="nucleotide sequence ID" value="XM_007332755.1"/>
</dbReference>
<dbReference type="GeneID" id="18827391"/>
<feature type="compositionally biased region" description="Low complexity" evidence="1">
    <location>
        <begin position="18"/>
        <end position="30"/>
    </location>
</feature>
<evidence type="ECO:0000313" key="3">
    <source>
        <dbReference type="Proteomes" id="UP000008493"/>
    </source>
</evidence>
<name>K5WMX3_AGABU</name>
<dbReference type="AlphaFoldDB" id="K5WMX3"/>
<dbReference type="EMBL" id="JH971401">
    <property type="protein sequence ID" value="EKM76656.1"/>
    <property type="molecule type" value="Genomic_DNA"/>
</dbReference>
<organism evidence="2 3">
    <name type="scientific">Agaricus bisporus var. burnettii (strain JB137-S8 / ATCC MYA-4627 / FGSC 10392)</name>
    <name type="common">White button mushroom</name>
    <dbReference type="NCBI Taxonomy" id="597362"/>
    <lineage>
        <taxon>Eukaryota</taxon>
        <taxon>Fungi</taxon>
        <taxon>Dikarya</taxon>
        <taxon>Basidiomycota</taxon>
        <taxon>Agaricomycotina</taxon>
        <taxon>Agaricomycetes</taxon>
        <taxon>Agaricomycetidae</taxon>
        <taxon>Agaricales</taxon>
        <taxon>Agaricineae</taxon>
        <taxon>Agaricaceae</taxon>
        <taxon>Agaricus</taxon>
    </lineage>
</organism>
<accession>K5WMX3</accession>
<evidence type="ECO:0000256" key="1">
    <source>
        <dbReference type="SAM" id="MobiDB-lite"/>
    </source>
</evidence>
<feature type="region of interest" description="Disordered" evidence="1">
    <location>
        <begin position="150"/>
        <end position="171"/>
    </location>
</feature>
<evidence type="ECO:0008006" key="4">
    <source>
        <dbReference type="Google" id="ProtNLM"/>
    </source>
</evidence>
<sequence>MFSKITGQSSEAEKAENGGTTTPTRDTGGRSADYDREANHDAARRSDGTTGQQHRLPAGTGPGTSGKPSSESAMEHDRERAREYNTIAGHGTDSAAAHGGGMADTHRDYARLSSGGYVAPLVGVTSREGNVERSLTKVTVNRLLKESHERGHLKFSDPNLMPPDDKKEENTDQLNPVVHETIQPEENVEVQRVKNIERHSKYPIPSNIELKYEPQNIIVHHIQHHIQPVIAKEQLHESYRDDKHPTTTIQEFHGSLPGDDNLFETQMREPKNVTTRLTKEYTTIDKGTIVHENVHHHVHHVIQPVIQQRIIEREIVRSTIPIHEVRHEAPIIHQSEAHSPVTMDHFRDHNGILTNALSVDKVGDMLLRRSPCSRTAEGPETDVEREIKDNDNEFQRNITGATTVTTTSGRRGSRHLESTAAPTQDYGGAGHGHQGRHAGVETDVPATVTLA</sequence>
<feature type="compositionally biased region" description="Low complexity" evidence="1">
    <location>
        <begin position="399"/>
        <end position="410"/>
    </location>
</feature>
<keyword evidence="3" id="KW-1185">Reference proteome</keyword>
<feature type="region of interest" description="Disordered" evidence="1">
    <location>
        <begin position="398"/>
        <end position="451"/>
    </location>
</feature>
<evidence type="ECO:0000313" key="2">
    <source>
        <dbReference type="EMBL" id="EKM76656.1"/>
    </source>
</evidence>
<dbReference type="Proteomes" id="UP000008493">
    <property type="component" value="Unassembled WGS sequence"/>
</dbReference>
<dbReference type="HOGENOM" id="CLU_634526_0_0_1"/>
<proteinExistence type="predicted"/>